<comment type="caution">
    <text evidence="7">The sequence shown here is derived from an EMBL/GenBank/DDBJ whole genome shotgun (WGS) entry which is preliminary data.</text>
</comment>
<feature type="domain" description="SH3" evidence="6">
    <location>
        <begin position="1"/>
        <end position="58"/>
    </location>
</feature>
<evidence type="ECO:0000313" key="7">
    <source>
        <dbReference type="EMBL" id="CAF4574757.1"/>
    </source>
</evidence>
<dbReference type="SUPFAM" id="SSF50044">
    <property type="entry name" value="SH3-domain"/>
    <property type="match status" value="1"/>
</dbReference>
<keyword evidence="3" id="KW-0175">Coiled coil</keyword>
<proteinExistence type="predicted"/>
<dbReference type="InterPro" id="IPR050384">
    <property type="entry name" value="Endophilin_SH3RF"/>
</dbReference>
<evidence type="ECO:0000313" key="8">
    <source>
        <dbReference type="Proteomes" id="UP000663848"/>
    </source>
</evidence>
<accession>A0A821A2Y0</accession>
<evidence type="ECO:0000256" key="5">
    <source>
        <dbReference type="PROSITE-ProRule" id="PRU00192"/>
    </source>
</evidence>
<keyword evidence="2 5" id="KW-0728">SH3 domain</keyword>
<evidence type="ECO:0000256" key="4">
    <source>
        <dbReference type="ARBA" id="ARBA00023136"/>
    </source>
</evidence>
<dbReference type="Gene3D" id="2.30.30.40">
    <property type="entry name" value="SH3 Domains"/>
    <property type="match status" value="1"/>
</dbReference>
<dbReference type="SMART" id="SM00326">
    <property type="entry name" value="SH3"/>
    <property type="match status" value="1"/>
</dbReference>
<dbReference type="Pfam" id="PF00018">
    <property type="entry name" value="SH3_1"/>
    <property type="match status" value="1"/>
</dbReference>
<dbReference type="AlphaFoldDB" id="A0A821A2Y0"/>
<dbReference type="PRINTS" id="PR00499">
    <property type="entry name" value="P67PHOX"/>
</dbReference>
<keyword evidence="4" id="KW-0472">Membrane</keyword>
<dbReference type="Proteomes" id="UP000663848">
    <property type="component" value="Unassembled WGS sequence"/>
</dbReference>
<dbReference type="PANTHER" id="PTHR14167">
    <property type="entry name" value="SH3 DOMAIN-CONTAINING"/>
    <property type="match status" value="1"/>
</dbReference>
<organism evidence="7 8">
    <name type="scientific">Rotaria socialis</name>
    <dbReference type="NCBI Taxonomy" id="392032"/>
    <lineage>
        <taxon>Eukaryota</taxon>
        <taxon>Metazoa</taxon>
        <taxon>Spiralia</taxon>
        <taxon>Gnathifera</taxon>
        <taxon>Rotifera</taxon>
        <taxon>Eurotatoria</taxon>
        <taxon>Bdelloidea</taxon>
        <taxon>Philodinida</taxon>
        <taxon>Philodinidae</taxon>
        <taxon>Rotaria</taxon>
    </lineage>
</organism>
<dbReference type="InterPro" id="IPR036028">
    <property type="entry name" value="SH3-like_dom_sf"/>
</dbReference>
<dbReference type="PROSITE" id="PS50002">
    <property type="entry name" value="SH3"/>
    <property type="match status" value="1"/>
</dbReference>
<comment type="subcellular location">
    <subcellularLocation>
        <location evidence="1">Membrane</location>
        <topology evidence="1">Peripheral membrane protein</topology>
    </subcellularLocation>
</comment>
<name>A0A821A2Y0_9BILA</name>
<evidence type="ECO:0000256" key="2">
    <source>
        <dbReference type="ARBA" id="ARBA00022443"/>
    </source>
</evidence>
<dbReference type="EMBL" id="CAJOBR010001070">
    <property type="protein sequence ID" value="CAF4574757.1"/>
    <property type="molecule type" value="Genomic_DNA"/>
</dbReference>
<dbReference type="PANTHER" id="PTHR14167:SF81">
    <property type="entry name" value="ENDOPHILIN-A"/>
    <property type="match status" value="1"/>
</dbReference>
<gene>
    <name evidence="7" type="ORF">QYT958_LOCUS9872</name>
</gene>
<protein>
    <recommendedName>
        <fullName evidence="6">SH3 domain-containing protein</fullName>
    </recommendedName>
</protein>
<reference evidence="7" key="1">
    <citation type="submission" date="2021-02" db="EMBL/GenBank/DDBJ databases">
        <authorList>
            <person name="Nowell W R."/>
        </authorList>
    </citation>
    <scope>NUCLEOTIDE SEQUENCE</scope>
</reference>
<evidence type="ECO:0000259" key="6">
    <source>
        <dbReference type="PROSITE" id="PS50002"/>
    </source>
</evidence>
<evidence type="ECO:0000256" key="1">
    <source>
        <dbReference type="ARBA" id="ARBA00004170"/>
    </source>
</evidence>
<feature type="non-terminal residue" evidence="7">
    <location>
        <position position="1"/>
    </location>
</feature>
<sequence>MSYAKAIFPYQTGVIGDLELQVDDVIEVLEQVDVNWTRGKLNGKIGLVPCKFIQQLPTVDIDNSQSLYIAHTDYRSDHEGDLQFRR</sequence>
<evidence type="ECO:0000256" key="3">
    <source>
        <dbReference type="ARBA" id="ARBA00023054"/>
    </source>
</evidence>
<dbReference type="InterPro" id="IPR001452">
    <property type="entry name" value="SH3_domain"/>
</dbReference>